<dbReference type="Gene3D" id="3.40.366.10">
    <property type="entry name" value="Malonyl-Coenzyme A Acyl Carrier Protein, domain 2"/>
    <property type="match status" value="1"/>
</dbReference>
<dbReference type="PANTHER" id="PTHR43775:SF23">
    <property type="entry name" value="FATTY ACID SYNTHASE 3"/>
    <property type="match status" value="1"/>
</dbReference>
<reference evidence="5" key="1">
    <citation type="submission" date="2020-11" db="EMBL/GenBank/DDBJ databases">
        <authorList>
            <person name="Whitehead M."/>
        </authorList>
    </citation>
    <scope>NUCLEOTIDE SEQUENCE</scope>
    <source>
        <strain evidence="5">EGII</strain>
    </source>
</reference>
<dbReference type="InterPro" id="IPR020841">
    <property type="entry name" value="PKS_Beta-ketoAc_synthase_dom"/>
</dbReference>
<dbReference type="InterPro" id="IPR050091">
    <property type="entry name" value="PKS_NRPS_Biosynth_Enz"/>
</dbReference>
<dbReference type="EMBL" id="CAJHJT010000001">
    <property type="protein sequence ID" value="CAD6995489.1"/>
    <property type="molecule type" value="Genomic_DNA"/>
</dbReference>
<dbReference type="InterPro" id="IPR032821">
    <property type="entry name" value="PKS_assoc"/>
</dbReference>
<dbReference type="GO" id="GO:0004312">
    <property type="term" value="F:fatty acid synthase activity"/>
    <property type="evidence" value="ECO:0007669"/>
    <property type="project" value="TreeGrafter"/>
</dbReference>
<evidence type="ECO:0000256" key="2">
    <source>
        <dbReference type="ARBA" id="ARBA00022553"/>
    </source>
</evidence>
<dbReference type="PROSITE" id="PS52004">
    <property type="entry name" value="KS3_2"/>
    <property type="match status" value="1"/>
</dbReference>
<accession>A0A811U9E6</accession>
<dbReference type="PROSITE" id="PS00606">
    <property type="entry name" value="KS3_1"/>
    <property type="match status" value="1"/>
</dbReference>
<dbReference type="CDD" id="cd00833">
    <property type="entry name" value="PKS"/>
    <property type="match status" value="1"/>
</dbReference>
<dbReference type="InterPro" id="IPR001227">
    <property type="entry name" value="Ac_transferase_dom_sf"/>
</dbReference>
<dbReference type="Pfam" id="PF00698">
    <property type="entry name" value="Acyl_transf_1"/>
    <property type="match status" value="1"/>
</dbReference>
<evidence type="ECO:0000259" key="4">
    <source>
        <dbReference type="PROSITE" id="PS52004"/>
    </source>
</evidence>
<dbReference type="Proteomes" id="UP000606786">
    <property type="component" value="Unassembled WGS sequence"/>
</dbReference>
<evidence type="ECO:0000256" key="1">
    <source>
        <dbReference type="ARBA" id="ARBA00022450"/>
    </source>
</evidence>
<dbReference type="InterPro" id="IPR014031">
    <property type="entry name" value="Ketoacyl_synth_C"/>
</dbReference>
<dbReference type="Gene3D" id="3.40.47.10">
    <property type="match status" value="1"/>
</dbReference>
<gene>
    <name evidence="5" type="ORF">CCAP1982_LOCUS4204</name>
</gene>
<dbReference type="InterPro" id="IPR016039">
    <property type="entry name" value="Thiolase-like"/>
</dbReference>
<evidence type="ECO:0000256" key="3">
    <source>
        <dbReference type="ARBA" id="ARBA00022679"/>
    </source>
</evidence>
<sequence>MAGKFPNSHNIEEYEYNLYNKIDMVDDDERRWRHFNPEIPKRSGKIHDLEKFDATFFGVHFKQAHTMDPQTRILIETAYEAVIDAGINPKSLRGTKPVFILVHVSPNRRRLGFMRKFHLVDLGPSFLLDTACSSSMYALDNAFSALRNGEIDAAIIGGSNLILHPFVTLQFARLGVLAPNGYCRPFDKSANGYTRSESINCLFLQRKRDAKRVYATVVYSKTNCDGYKPEGITYPSGKLQEQLIAEFYNEIDVKPNDLGYLEAHSTGTVVGDPEECRAIDSILCSQRKEPLLVGSVKSNIGHSEAASGICSLVKACFAFETGKIAPNINFTEVKPEITALSEGRLVVVKDVVELKKPFIGVNSFGFGGANAHALLKAFDKVKIDNGLPTMIYQVERKALDAEFFALLHNIQKDEVSGMVFRGYAIYAKNGTDQVKTLTRDVQHFTGIKRPIVWVFSGMGSQWTEMGTSLLQIPTFMKSIEKSHYVLQSKGLDLMNILTSSNPTTFDNILHSFVGIAAVQIALVDLLRSLNIEPDYIIGHSVGELGCGYADDCFTAEQMILAAYYRGKVSLELKK</sequence>
<dbReference type="OrthoDB" id="329835at2759"/>
<dbReference type="GO" id="GO:0006633">
    <property type="term" value="P:fatty acid biosynthetic process"/>
    <property type="evidence" value="ECO:0007669"/>
    <property type="project" value="InterPro"/>
</dbReference>
<keyword evidence="6" id="KW-1185">Reference proteome</keyword>
<keyword evidence="1" id="KW-0596">Phosphopantetheine</keyword>
<name>A0A811U9E6_CERCA</name>
<dbReference type="GO" id="GO:0004315">
    <property type="term" value="F:3-oxoacyl-[acyl-carrier-protein] synthase activity"/>
    <property type="evidence" value="ECO:0007669"/>
    <property type="project" value="InterPro"/>
</dbReference>
<proteinExistence type="predicted"/>
<keyword evidence="3" id="KW-0808">Transferase</keyword>
<dbReference type="Gene3D" id="3.30.70.3290">
    <property type="match status" value="1"/>
</dbReference>
<protein>
    <submittedName>
        <fullName evidence="5">(Mediterranean fruit fly) hypothetical protein</fullName>
    </submittedName>
</protein>
<keyword evidence="2" id="KW-0597">Phosphoprotein</keyword>
<dbReference type="Pfam" id="PF00109">
    <property type="entry name" value="ketoacyl-synt"/>
    <property type="match status" value="2"/>
</dbReference>
<dbReference type="InterPro" id="IPR018201">
    <property type="entry name" value="Ketoacyl_synth_AS"/>
</dbReference>
<dbReference type="SUPFAM" id="SSF52151">
    <property type="entry name" value="FabD/lysophospholipase-like"/>
    <property type="match status" value="1"/>
</dbReference>
<dbReference type="Pfam" id="PF02801">
    <property type="entry name" value="Ketoacyl-synt_C"/>
    <property type="match status" value="1"/>
</dbReference>
<dbReference type="InterPro" id="IPR014043">
    <property type="entry name" value="Acyl_transferase_dom"/>
</dbReference>
<dbReference type="SUPFAM" id="SSF53901">
    <property type="entry name" value="Thiolase-like"/>
    <property type="match status" value="1"/>
</dbReference>
<comment type="caution">
    <text evidence="5">The sequence shown here is derived from an EMBL/GenBank/DDBJ whole genome shotgun (WGS) entry which is preliminary data.</text>
</comment>
<evidence type="ECO:0000313" key="6">
    <source>
        <dbReference type="Proteomes" id="UP000606786"/>
    </source>
</evidence>
<feature type="domain" description="Ketosynthase family 3 (KS3)" evidence="4">
    <location>
        <begin position="1"/>
        <end position="377"/>
    </location>
</feature>
<dbReference type="InterPro" id="IPR014030">
    <property type="entry name" value="Ketoacyl_synth_N"/>
</dbReference>
<dbReference type="PANTHER" id="PTHR43775">
    <property type="entry name" value="FATTY ACID SYNTHASE"/>
    <property type="match status" value="1"/>
</dbReference>
<dbReference type="SMART" id="SM00825">
    <property type="entry name" value="PKS_KS"/>
    <property type="match status" value="1"/>
</dbReference>
<organism evidence="5 6">
    <name type="scientific">Ceratitis capitata</name>
    <name type="common">Mediterranean fruit fly</name>
    <name type="synonym">Tephritis capitata</name>
    <dbReference type="NCBI Taxonomy" id="7213"/>
    <lineage>
        <taxon>Eukaryota</taxon>
        <taxon>Metazoa</taxon>
        <taxon>Ecdysozoa</taxon>
        <taxon>Arthropoda</taxon>
        <taxon>Hexapoda</taxon>
        <taxon>Insecta</taxon>
        <taxon>Pterygota</taxon>
        <taxon>Neoptera</taxon>
        <taxon>Endopterygota</taxon>
        <taxon>Diptera</taxon>
        <taxon>Brachycera</taxon>
        <taxon>Muscomorpha</taxon>
        <taxon>Tephritoidea</taxon>
        <taxon>Tephritidae</taxon>
        <taxon>Ceratitis</taxon>
        <taxon>Ceratitis</taxon>
    </lineage>
</organism>
<dbReference type="Pfam" id="PF16197">
    <property type="entry name" value="KAsynt_C_assoc"/>
    <property type="match status" value="1"/>
</dbReference>
<dbReference type="AlphaFoldDB" id="A0A811U9E6"/>
<evidence type="ECO:0000313" key="5">
    <source>
        <dbReference type="EMBL" id="CAD6995489.1"/>
    </source>
</evidence>
<dbReference type="InterPro" id="IPR016035">
    <property type="entry name" value="Acyl_Trfase/lysoPLipase"/>
</dbReference>